<gene>
    <name evidence="1" type="ORF">EUX98_g274</name>
</gene>
<reference evidence="1 2" key="1">
    <citation type="submission" date="2019-02" db="EMBL/GenBank/DDBJ databases">
        <title>Genome sequencing of the rare red list fungi Antrodiella citrinella (Flaviporus citrinellus).</title>
        <authorList>
            <person name="Buettner E."/>
            <person name="Kellner H."/>
        </authorList>
    </citation>
    <scope>NUCLEOTIDE SEQUENCE [LARGE SCALE GENOMIC DNA]</scope>
    <source>
        <strain evidence="1 2">DSM 108506</strain>
    </source>
</reference>
<evidence type="ECO:0000313" key="1">
    <source>
        <dbReference type="EMBL" id="THH33856.1"/>
    </source>
</evidence>
<proteinExistence type="predicted"/>
<dbReference type="InterPro" id="IPR035979">
    <property type="entry name" value="RBD_domain_sf"/>
</dbReference>
<dbReference type="CDD" id="cd00590">
    <property type="entry name" value="RRM_SF"/>
    <property type="match status" value="1"/>
</dbReference>
<dbReference type="Proteomes" id="UP000308730">
    <property type="component" value="Unassembled WGS sequence"/>
</dbReference>
<dbReference type="AlphaFoldDB" id="A0A4S4N488"/>
<evidence type="ECO:0000313" key="2">
    <source>
        <dbReference type="Proteomes" id="UP000308730"/>
    </source>
</evidence>
<dbReference type="GO" id="GO:0003676">
    <property type="term" value="F:nucleic acid binding"/>
    <property type="evidence" value="ECO:0007669"/>
    <property type="project" value="InterPro"/>
</dbReference>
<name>A0A4S4N488_9APHY</name>
<comment type="caution">
    <text evidence="1">The sequence shown here is derived from an EMBL/GenBank/DDBJ whole genome shotgun (WGS) entry which is preliminary data.</text>
</comment>
<dbReference type="OrthoDB" id="5541797at2759"/>
<organism evidence="1 2">
    <name type="scientific">Antrodiella citrinella</name>
    <dbReference type="NCBI Taxonomy" id="2447956"/>
    <lineage>
        <taxon>Eukaryota</taxon>
        <taxon>Fungi</taxon>
        <taxon>Dikarya</taxon>
        <taxon>Basidiomycota</taxon>
        <taxon>Agaricomycotina</taxon>
        <taxon>Agaricomycetes</taxon>
        <taxon>Polyporales</taxon>
        <taxon>Steccherinaceae</taxon>
        <taxon>Antrodiella</taxon>
    </lineage>
</organism>
<dbReference type="EMBL" id="SGPM01000002">
    <property type="protein sequence ID" value="THH33856.1"/>
    <property type="molecule type" value="Genomic_DNA"/>
</dbReference>
<dbReference type="InterPro" id="IPR012677">
    <property type="entry name" value="Nucleotide-bd_a/b_plait_sf"/>
</dbReference>
<accession>A0A4S4N488</accession>
<keyword evidence="2" id="KW-1185">Reference proteome</keyword>
<protein>
    <recommendedName>
        <fullName evidence="3">RRM domain-containing protein</fullName>
    </recommendedName>
</protein>
<dbReference type="Gene3D" id="3.30.70.330">
    <property type="match status" value="1"/>
</dbReference>
<dbReference type="SUPFAM" id="SSF54928">
    <property type="entry name" value="RNA-binding domain, RBD"/>
    <property type="match status" value="1"/>
</dbReference>
<evidence type="ECO:0008006" key="3">
    <source>
        <dbReference type="Google" id="ProtNLM"/>
    </source>
</evidence>
<sequence>MSKSIVKHLEKAYRRVGSGNQFVDLGDTSHVKVTGFSRSATPGDLRRLCVRSGVENIAAVSINYKGFHPQQEGFISFTHPSFVRNAIKSLRHSIMGGYTVTVEPSASPDEVPHSLRSRGFKGRAEAAERGIVAGDGAGAGISKPGKSVLMYGLPPQISAPAMKRYLQDYMQADSGEKEIVRIEEEKGAITSRYLIRLANASEAHRLVRQFHMTSFTTEAWGKKFKTKVRVIA</sequence>